<comment type="similarity">
    <text evidence="5">Belongs to the Omp25/RopB family.</text>
</comment>
<dbReference type="RefSeq" id="WP_215606021.1">
    <property type="nucleotide sequence ID" value="NZ_CP076136.1"/>
</dbReference>
<reference evidence="8 9" key="1">
    <citation type="submission" date="2021-06" db="EMBL/GenBank/DDBJ databases">
        <title>Bradyrhizobium sp. S2-11-4 Genome sequencing.</title>
        <authorList>
            <person name="Jin L."/>
        </authorList>
    </citation>
    <scope>NUCLEOTIDE SEQUENCE [LARGE SCALE GENOMIC DNA]</scope>
    <source>
        <strain evidence="8 9">S2-11-4</strain>
    </source>
</reference>
<dbReference type="InterPro" id="IPR051692">
    <property type="entry name" value="OMP-like"/>
</dbReference>
<evidence type="ECO:0000313" key="8">
    <source>
        <dbReference type="EMBL" id="QWG25284.1"/>
    </source>
</evidence>
<dbReference type="GO" id="GO:0009279">
    <property type="term" value="C:cell outer membrane"/>
    <property type="evidence" value="ECO:0007669"/>
    <property type="project" value="UniProtKB-SubCell"/>
</dbReference>
<evidence type="ECO:0000256" key="5">
    <source>
        <dbReference type="ARBA" id="ARBA00038306"/>
    </source>
</evidence>
<dbReference type="Gene3D" id="2.40.160.20">
    <property type="match status" value="1"/>
</dbReference>
<feature type="signal peptide" evidence="6">
    <location>
        <begin position="1"/>
        <end position="21"/>
    </location>
</feature>
<evidence type="ECO:0000256" key="6">
    <source>
        <dbReference type="SAM" id="SignalP"/>
    </source>
</evidence>
<keyword evidence="3" id="KW-0472">Membrane</keyword>
<evidence type="ECO:0000256" key="2">
    <source>
        <dbReference type="ARBA" id="ARBA00022729"/>
    </source>
</evidence>
<dbReference type="PANTHER" id="PTHR34001:SF3">
    <property type="entry name" value="BLL7405 PROTEIN"/>
    <property type="match status" value="1"/>
</dbReference>
<dbReference type="AlphaFoldDB" id="A0A975P369"/>
<proteinExistence type="inferred from homology"/>
<comment type="subcellular location">
    <subcellularLocation>
        <location evidence="1">Cell outer membrane</location>
    </subcellularLocation>
</comment>
<dbReference type="InterPro" id="IPR011250">
    <property type="entry name" value="OMP/PagP_B-barrel"/>
</dbReference>
<accession>A0A975P369</accession>
<evidence type="ECO:0000259" key="7">
    <source>
        <dbReference type="Pfam" id="PF13505"/>
    </source>
</evidence>
<evidence type="ECO:0000313" key="9">
    <source>
        <dbReference type="Proteomes" id="UP000676951"/>
    </source>
</evidence>
<keyword evidence="2 6" id="KW-0732">Signal</keyword>
<name>A0A975P369_9BRAD</name>
<keyword evidence="9" id="KW-1185">Reference proteome</keyword>
<dbReference type="Pfam" id="PF13505">
    <property type="entry name" value="OMP_b-brl"/>
    <property type="match status" value="1"/>
</dbReference>
<gene>
    <name evidence="8" type="ORF">KMZ93_10595</name>
</gene>
<dbReference type="InterPro" id="IPR027385">
    <property type="entry name" value="Beta-barrel_OMP"/>
</dbReference>
<dbReference type="PANTHER" id="PTHR34001">
    <property type="entry name" value="BLL7405 PROTEIN"/>
    <property type="match status" value="1"/>
</dbReference>
<feature type="chain" id="PRO_5037524600" evidence="6">
    <location>
        <begin position="22"/>
        <end position="280"/>
    </location>
</feature>
<evidence type="ECO:0000256" key="1">
    <source>
        <dbReference type="ARBA" id="ARBA00004442"/>
    </source>
</evidence>
<protein>
    <submittedName>
        <fullName evidence="8">Outer membrane beta-barrel protein</fullName>
    </submittedName>
</protein>
<evidence type="ECO:0000256" key="3">
    <source>
        <dbReference type="ARBA" id="ARBA00023136"/>
    </source>
</evidence>
<dbReference type="SUPFAM" id="SSF56925">
    <property type="entry name" value="OMPA-like"/>
    <property type="match status" value="1"/>
</dbReference>
<evidence type="ECO:0000256" key="4">
    <source>
        <dbReference type="ARBA" id="ARBA00023237"/>
    </source>
</evidence>
<sequence>MKIIASAACLLVLTGSAFAQALPDPSGPVSANASGWVGGARFGYNWQRGSLVYGFESDLSAMHLKSEITGAPTNVFAAGLQPLFVAPLAPPDNTVANIDWYGTVRARLGFASGSFLFYGTGGLAYGKVDLSQTSSAIPTLTATPLNFVVANSQTSSQTSSTKVGWVAGGGIDYMLNRNLILNFAYQYVDLGSASLTSIPQGPFQPVGSNASVHAQFQVVTVGLSWRFGAPETAMASIQNPQSKPQPLPSNPWQGIYVGGHVGGAWGNETTATQPLFAVPN</sequence>
<feature type="domain" description="Outer membrane protein beta-barrel" evidence="7">
    <location>
        <begin position="29"/>
        <end position="227"/>
    </location>
</feature>
<keyword evidence="4" id="KW-0998">Cell outer membrane</keyword>
<dbReference type="Proteomes" id="UP000676951">
    <property type="component" value="Chromosome"/>
</dbReference>
<organism evidence="8 9">
    <name type="scientific">Bradyrhizobium sediminis</name>
    <dbReference type="NCBI Taxonomy" id="2840469"/>
    <lineage>
        <taxon>Bacteria</taxon>
        <taxon>Pseudomonadati</taxon>
        <taxon>Pseudomonadota</taxon>
        <taxon>Alphaproteobacteria</taxon>
        <taxon>Hyphomicrobiales</taxon>
        <taxon>Nitrobacteraceae</taxon>
        <taxon>Bradyrhizobium</taxon>
    </lineage>
</organism>
<dbReference type="EMBL" id="CP076136">
    <property type="protein sequence ID" value="QWG25284.1"/>
    <property type="molecule type" value="Genomic_DNA"/>
</dbReference>